<proteinExistence type="inferred from homology"/>
<gene>
    <name evidence="5" type="ORF">GUL26_23385</name>
</gene>
<dbReference type="RefSeq" id="WP_016561855.1">
    <property type="nucleotide sequence ID" value="NZ_AP014839.1"/>
</dbReference>
<dbReference type="InterPro" id="IPR036390">
    <property type="entry name" value="WH_DNA-bd_sf"/>
</dbReference>
<dbReference type="eggNOG" id="COG0583">
    <property type="taxonomic scope" value="Bacteria"/>
</dbReference>
<dbReference type="GO" id="GO:0003700">
    <property type="term" value="F:DNA-binding transcription factor activity"/>
    <property type="evidence" value="ECO:0007669"/>
    <property type="project" value="InterPro"/>
</dbReference>
<protein>
    <submittedName>
        <fullName evidence="5">LysR family transcriptional regulator</fullName>
    </submittedName>
</protein>
<comment type="caution">
    <text evidence="5">The sequence shown here is derived from an EMBL/GenBank/DDBJ whole genome shotgun (WGS) entry which is preliminary data.</text>
</comment>
<keyword evidence="2" id="KW-0805">Transcription regulation</keyword>
<evidence type="ECO:0000256" key="3">
    <source>
        <dbReference type="ARBA" id="ARBA00023125"/>
    </source>
</evidence>
<dbReference type="InterPro" id="IPR005119">
    <property type="entry name" value="LysR_subst-bd"/>
</dbReference>
<dbReference type="EMBL" id="WXZT01000016">
    <property type="protein sequence ID" value="MZZ15202.1"/>
    <property type="molecule type" value="Genomic_DNA"/>
</dbReference>
<sequence>MKLNLQQLDLNLLLVFDALMRERNLSRAAIRLHRSQPAVSNALARLREQLDQPLFRRTAKGLEPTAAALALYVPVRQALHLLQAGLGSQETFDPHTARTFRLTMNDYAQLRLLPGLVTRLKTLAPRVTLEVRPDEGASIPAQLASGELDLAIDYLYFDEPELAYRPVGEERLVVIARQGHPAFRGGLDRAAYEAAQHVSILPRVGRGSPLEIVLGSARVQRQVQLLVPHYLTIPAIVASTELLGTVPRRLAERFASSHGLQLADVPFEMAPVQVNLIWHRQQEATPGLQWLREQIVQIEQG</sequence>
<dbReference type="Pfam" id="PF00126">
    <property type="entry name" value="HTH_1"/>
    <property type="match status" value="1"/>
</dbReference>
<reference evidence="5" key="1">
    <citation type="submission" date="2020-01" db="EMBL/GenBank/DDBJ databases">
        <title>Bacteria Cultured from War Wounds Associated with the Conflict in Eastern Ukraine.</title>
        <authorList>
            <person name="Snesrud E."/>
            <person name="Galac M.R."/>
            <person name="Mc Gann P."/>
            <person name="Valentine K."/>
            <person name="Viacheslav K."/>
        </authorList>
    </citation>
    <scope>NUCLEOTIDE SEQUENCE</scope>
    <source>
        <strain evidence="5">VNMU148</strain>
    </source>
</reference>
<name>A0A087L8G1_PSEAI</name>
<dbReference type="SUPFAM" id="SSF46785">
    <property type="entry name" value="Winged helix' DNA-binding domain"/>
    <property type="match status" value="1"/>
</dbReference>
<dbReference type="Pfam" id="PF03466">
    <property type="entry name" value="LysR_substrate"/>
    <property type="match status" value="1"/>
</dbReference>
<dbReference type="CDD" id="cd08417">
    <property type="entry name" value="PBP2_Nitroaromatics_like"/>
    <property type="match status" value="1"/>
</dbReference>
<dbReference type="PROSITE" id="PS50931">
    <property type="entry name" value="HTH_LYSR"/>
    <property type="match status" value="1"/>
</dbReference>
<accession>A0A087L8G1</accession>
<dbReference type="SUPFAM" id="SSF53850">
    <property type="entry name" value="Periplasmic binding protein-like II"/>
    <property type="match status" value="1"/>
</dbReference>
<evidence type="ECO:0000313" key="6">
    <source>
        <dbReference type="Proteomes" id="UP000644192"/>
    </source>
</evidence>
<dbReference type="InterPro" id="IPR037402">
    <property type="entry name" value="YidZ_PBP2"/>
</dbReference>
<dbReference type="PANTHER" id="PTHR30118:SF15">
    <property type="entry name" value="TRANSCRIPTIONAL REGULATORY PROTEIN"/>
    <property type="match status" value="1"/>
</dbReference>
<organism evidence="5 6">
    <name type="scientific">Pseudomonas aeruginosa</name>
    <dbReference type="NCBI Taxonomy" id="287"/>
    <lineage>
        <taxon>Bacteria</taxon>
        <taxon>Pseudomonadati</taxon>
        <taxon>Pseudomonadota</taxon>
        <taxon>Gammaproteobacteria</taxon>
        <taxon>Pseudomonadales</taxon>
        <taxon>Pseudomonadaceae</taxon>
        <taxon>Pseudomonas</taxon>
    </lineage>
</organism>
<dbReference type="InterPro" id="IPR050389">
    <property type="entry name" value="LysR-type_TF"/>
</dbReference>
<evidence type="ECO:0000256" key="2">
    <source>
        <dbReference type="ARBA" id="ARBA00023015"/>
    </source>
</evidence>
<dbReference type="PRINTS" id="PR00039">
    <property type="entry name" value="HTHLYSR"/>
</dbReference>
<dbReference type="GO" id="GO:0003677">
    <property type="term" value="F:DNA binding"/>
    <property type="evidence" value="ECO:0007669"/>
    <property type="project" value="UniProtKB-KW"/>
</dbReference>
<dbReference type="Proteomes" id="UP000644192">
    <property type="component" value="Unassembled WGS sequence"/>
</dbReference>
<dbReference type="InterPro" id="IPR036388">
    <property type="entry name" value="WH-like_DNA-bd_sf"/>
</dbReference>
<dbReference type="AlphaFoldDB" id="A0A087L8G1"/>
<comment type="similarity">
    <text evidence="1">Belongs to the LysR transcriptional regulatory family.</text>
</comment>
<dbReference type="PANTHER" id="PTHR30118">
    <property type="entry name" value="HTH-TYPE TRANSCRIPTIONAL REGULATOR LEUO-RELATED"/>
    <property type="match status" value="1"/>
</dbReference>
<keyword evidence="3" id="KW-0238">DNA-binding</keyword>
<dbReference type="Gene3D" id="1.10.10.10">
    <property type="entry name" value="Winged helix-like DNA-binding domain superfamily/Winged helix DNA-binding domain"/>
    <property type="match status" value="1"/>
</dbReference>
<dbReference type="InterPro" id="IPR000847">
    <property type="entry name" value="LysR_HTH_N"/>
</dbReference>
<keyword evidence="4" id="KW-0804">Transcription</keyword>
<dbReference type="Gene3D" id="3.40.190.10">
    <property type="entry name" value="Periplasmic binding protein-like II"/>
    <property type="match status" value="2"/>
</dbReference>
<evidence type="ECO:0000313" key="5">
    <source>
        <dbReference type="EMBL" id="MZZ15202.1"/>
    </source>
</evidence>
<evidence type="ECO:0000256" key="4">
    <source>
        <dbReference type="ARBA" id="ARBA00023163"/>
    </source>
</evidence>
<evidence type="ECO:0000256" key="1">
    <source>
        <dbReference type="ARBA" id="ARBA00009437"/>
    </source>
</evidence>